<protein>
    <submittedName>
        <fullName evidence="12">ATL2 protein</fullName>
    </submittedName>
</protein>
<keyword evidence="3" id="KW-0067">ATP-binding</keyword>
<dbReference type="PROSITE" id="PS50975">
    <property type="entry name" value="ATP_GRASP"/>
    <property type="match status" value="1"/>
</dbReference>
<feature type="compositionally biased region" description="Basic and acidic residues" evidence="6">
    <location>
        <begin position="878"/>
        <end position="887"/>
    </location>
</feature>
<dbReference type="InterPro" id="IPR012337">
    <property type="entry name" value="RNaseH-like_sf"/>
</dbReference>
<dbReference type="Gene3D" id="3.40.50.300">
    <property type="entry name" value="P-loop containing nucleotide triphosphate hydrolases"/>
    <property type="match status" value="1"/>
</dbReference>
<comment type="similarity">
    <text evidence="4">Belongs to the TRAFAC class dynamin-like GTPase superfamily. GB1/RHD3 GTPase family.</text>
</comment>
<dbReference type="SUPFAM" id="SSF53098">
    <property type="entry name" value="Ribonuclease H-like"/>
    <property type="match status" value="1"/>
</dbReference>
<feature type="compositionally biased region" description="Basic and acidic residues" evidence="6">
    <location>
        <begin position="859"/>
        <end position="870"/>
    </location>
</feature>
<evidence type="ECO:0000256" key="2">
    <source>
        <dbReference type="ARBA" id="ARBA00023134"/>
    </source>
</evidence>
<comment type="caution">
    <text evidence="12">The sequence shown here is derived from an EMBL/GenBank/DDBJ whole genome shotgun (WGS) entry which is preliminary data.</text>
</comment>
<organism evidence="12 13">
    <name type="scientific">Symbiodinium necroappetens</name>
    <dbReference type="NCBI Taxonomy" id="1628268"/>
    <lineage>
        <taxon>Eukaryota</taxon>
        <taxon>Sar</taxon>
        <taxon>Alveolata</taxon>
        <taxon>Dinophyceae</taxon>
        <taxon>Suessiales</taxon>
        <taxon>Symbiodiniaceae</taxon>
        <taxon>Symbiodinium</taxon>
    </lineage>
</organism>
<dbReference type="GO" id="GO:0003676">
    <property type="term" value="F:nucleic acid binding"/>
    <property type="evidence" value="ECO:0007669"/>
    <property type="project" value="InterPro"/>
</dbReference>
<proteinExistence type="inferred from homology"/>
<feature type="region of interest" description="Disordered" evidence="6">
    <location>
        <begin position="1492"/>
        <end position="1543"/>
    </location>
</feature>
<feature type="region of interest" description="Disordered" evidence="6">
    <location>
        <begin position="1700"/>
        <end position="1728"/>
    </location>
</feature>
<evidence type="ECO:0000256" key="8">
    <source>
        <dbReference type="SAM" id="SignalP"/>
    </source>
</evidence>
<dbReference type="GO" id="GO:0046872">
    <property type="term" value="F:metal ion binding"/>
    <property type="evidence" value="ECO:0007669"/>
    <property type="project" value="InterPro"/>
</dbReference>
<keyword evidence="1 3" id="KW-0547">Nucleotide-binding</keyword>
<evidence type="ECO:0000259" key="9">
    <source>
        <dbReference type="PROSITE" id="PS50975"/>
    </source>
</evidence>
<dbReference type="Pfam" id="PF02263">
    <property type="entry name" value="GBP"/>
    <property type="match status" value="1"/>
</dbReference>
<evidence type="ECO:0000256" key="1">
    <source>
        <dbReference type="ARBA" id="ARBA00022741"/>
    </source>
</evidence>
<feature type="chain" id="PRO_5032593509" evidence="8">
    <location>
        <begin position="28"/>
        <end position="4099"/>
    </location>
</feature>
<dbReference type="InterPro" id="IPR027417">
    <property type="entry name" value="P-loop_NTPase"/>
</dbReference>
<evidence type="ECO:0000256" key="4">
    <source>
        <dbReference type="PROSITE-ProRule" id="PRU01052"/>
    </source>
</evidence>
<dbReference type="SUPFAM" id="SSF52540">
    <property type="entry name" value="P-loop containing nucleoside triphosphate hydrolases"/>
    <property type="match status" value="1"/>
</dbReference>
<dbReference type="InterPro" id="IPR015894">
    <property type="entry name" value="Guanylate-bd_N"/>
</dbReference>
<dbReference type="Gene3D" id="3.40.50.1000">
    <property type="entry name" value="HAD superfamily/HAD-like"/>
    <property type="match status" value="1"/>
</dbReference>
<feature type="domain" description="GB1/RHD3-type G" evidence="11">
    <location>
        <begin position="3553"/>
        <end position="3873"/>
    </location>
</feature>
<feature type="compositionally biased region" description="Low complexity" evidence="6">
    <location>
        <begin position="2779"/>
        <end position="2819"/>
    </location>
</feature>
<gene>
    <name evidence="12" type="primary">ATL2</name>
    <name evidence="12" type="ORF">SNEC2469_LOCUS19536</name>
</gene>
<dbReference type="InterPro" id="IPR013103">
    <property type="entry name" value="RVT_2"/>
</dbReference>
<feature type="transmembrane region" description="Helical" evidence="7">
    <location>
        <begin position="4012"/>
        <end position="4032"/>
    </location>
</feature>
<feature type="compositionally biased region" description="Basic residues" evidence="6">
    <location>
        <begin position="1194"/>
        <end position="1203"/>
    </location>
</feature>
<evidence type="ECO:0000259" key="11">
    <source>
        <dbReference type="PROSITE" id="PS51715"/>
    </source>
</evidence>
<dbReference type="Gene3D" id="3.30.420.10">
    <property type="entry name" value="Ribonuclease H-like superfamily/Ribonuclease H"/>
    <property type="match status" value="1"/>
</dbReference>
<feature type="coiled-coil region" evidence="5">
    <location>
        <begin position="3946"/>
        <end position="3973"/>
    </location>
</feature>
<keyword evidence="13" id="KW-1185">Reference proteome</keyword>
<keyword evidence="8" id="KW-0732">Signal</keyword>
<feature type="domain" description="ATP-grasp" evidence="9">
    <location>
        <begin position="533"/>
        <end position="584"/>
    </location>
</feature>
<feature type="compositionally biased region" description="Polar residues" evidence="6">
    <location>
        <begin position="1700"/>
        <end position="1713"/>
    </location>
</feature>
<feature type="region of interest" description="Disordered" evidence="6">
    <location>
        <begin position="2715"/>
        <end position="2889"/>
    </location>
</feature>
<feature type="region of interest" description="Disordered" evidence="6">
    <location>
        <begin position="859"/>
        <end position="888"/>
    </location>
</feature>
<dbReference type="InterPro" id="IPR036397">
    <property type="entry name" value="RNaseH_sf"/>
</dbReference>
<feature type="transmembrane region" description="Helical" evidence="7">
    <location>
        <begin position="3974"/>
        <end position="3991"/>
    </location>
</feature>
<dbReference type="PANTHER" id="PTHR10751">
    <property type="entry name" value="GUANYLATE BINDING PROTEIN"/>
    <property type="match status" value="1"/>
</dbReference>
<sequence>MIPMAGLRAPALCGLCVLWLFQATADSDPCAGQEWEQVRQLLWVVAGDGRDGHIRLRSLKESQPLPPMRPSACVHGAVCLHLLHMLRTEREERIRELSGIGGEVVTVLMDGPFSKIGASRWPLFALLHLAQVQLEGEEALSSDAAAQRRWQPLVTDDHVRFRNWVHGHLVHGQTPPLVDSVHFLARADPREPAQPSSLCSAAKAVGYLASALVLAQEKDEQIRKEAEHLVVSAEGHIKHCENLEPESFNLLALLRTEWPIWWLLHSVLSHLFPWQATARPAAASPPLASETLPPKVEATVRDVRQPGPAEMSASSRETPQCAGLENRPPSLCSLPKAVFVQYDGGVYLVDTPQLEKQGMPSASLMQLFRNGRPLRRRAAAAALCEAPGAGGRSQEDVAGFSESRLFGRRLLAVQDPDLQGAAYSASWAPPSVGLYVEETSASDPYNAEWLQAYITAFGRLGLEPHVISNSEEAQAGVLYFWRINQMFGGGRLAGAPGVGLAVAQHLGALTSRGAAPWPRPETMQLYQDKIALRELFARVGVPAPKSWVVASVADLEKLLSEGQLKDADFPLVLKHPYAASSRGMRSCASMADASRVLAQWLQEHQVPCLLQRRLAISRDMRVTYVGGEIIQGYWRVKADSEDLSSGSAAGSRLDFAIPREAIAPFVRSFSEATGIDIGGMDIAFPEGSDSEGPVVFEVSPIFDLNPEPPEEWRSVPYREYKQTADYKARRAENYAQCAQKVVEHALHRRGKLFVDIDNTVSDAWNRIRRATIPSWPGETFDSRAHLPEELAKDLPLPGAQKALASLTREWEITYLSARGAPGAFDATLRWLAANGFPNPGRLLLVESAVDKIAWLQDSEERQAGEQRSEESTGTAVKRQREAKEGSRTTRLAKRKTVRYVYWADIEHPVDDLTRGEKDMPTVAAVARRQAELGWPSGPLQHLTRAVPSAFNIAEHSTVSLGNHFDFAPAAAGAWLLMARLESDRYGVPQYSGEPDTFEEYQERAWDLFHGREGSDQLQLATPVHLRAGLTGTAYEAVRKLAHEKLKTKTSDGKVTDAGMKLLLQTLKENIAAEAPVKVNELFLNAFYSPGVWRQPGETMQQYIVRREQDLKRLEEVLPGSAIPDHLRALMLLVFGGLDRGEQMAILASVGNDYDFKKIGHALRIQFPNSASKPVHRRDYLGCGRAGSPSSPQRFRPRPPKGKGKGQYAYAALEEDQDYENDAAIYDDAFEAADLEEETYQPEPYDEQAVLEAMIQDYDFAEDQELAEAYATIFQKKTKKGQPPQGKGQQAYPFRAQGEIAFDQKGKDNKRNAIKFLKQVTPCTTCGMKGHWAGDPECPQKGKGAKTHAKKKVAPKKKGSFYVAPEYPETAEEQFFADSTSTPSPSSTAAPLAMHGVTFTNASEFSEKAPAESYMTLRNTDLCEHSSYRGGDEKKFHRSGNAHTRGIHCKEPECNRAVISGALAQRIAVVRAEAQEEKEEEERRAREIGLIIHGPDGTAHGGQTPPGAHDWRPVLQQPKDGYSPTGTELSSSSSAAPRARVLRQPRPGQQAWVYGVCLSPDAELPKFPELAPEDADIMVPLPCDSTTLGTESPFPGFTYEVVASSPEGAVFCTSVMHSALTNQVMQPEIYRFAFYLFGRLQLLRGGVLRMSGQDGESRDKREATPGTMITSRVLQAPVAMDRTRLDIVSVQDCEVMMTTECQSTSPARSSSTQWELVEDTQPEQKEDSQDPEALVLEQWEAPDLAILDSGCTRRCTEASGRHALRKHFGKKGSIVKPVYPIGIKGIHGELVSCETEGNLPMLLFRAFMEQQGTVLDIGAGTVSFEKIGIKELPLVRTAKGHFAVDLLDYDLNRLSDFTDAAANSSLLVLGDPYLSPAEAFAEMDRMMGGDSPEVPEGWNPDDWQDHLAEIARRKADAENSNLEIATADVSEEAHYFETVLVATPTAMRKTTGKKGKKIDAMNATLDGTDLLQRQVLEGKSRVSRRPPYGKTWLKQIFSGSVGLSVLCACAGMAVGAPLGIWTTGWDYSGRSGIRHVHQDLQKEDPYLLVITQPFGNSKKEETVDARNHAAIPPHFKDDAVTLTNKIVRDRVKANRHVMIEQPDLDEWLADPHLKDVANLLSAGSLVRIELDGCQVGYKDPATNMPIKRPTVVLTSLLVAVEVMQGYLCDGEHQHHRSSHGTAEEDWPHYLNKLVFDTMAQQALVEHHAVPNVKEAFPVEPSPRPKRRRSVLTDQSNAPPVYLRPDLQVQPPVPIDDGDRILAELVGDYEPPATYAPGDDSSARAIQAAELEPTLNIPEGERRRLWLQAPPEVRKVLRDLHVQFGHPTTTTMVRILRRMSAKLEVIRAAQHQSRDSCGESMRRKRQKPTKLPSKYVFNHHLQLDTFYARDCQSVLYSFLNIIDEATGFQVVCALGQAIGPPASRAILRHFLSSWSSWAGLPHSIQVDLGKEYMADFANYLKQWGVEQETMPLEAPWKGGKAERAGAAWKEIFVKTVHEMQLTGLLDVQTATGVVTQCRNSFPRTSGYAPVQWVLGVPQVRLPGSLLDDSERERLEVMEAAEDPSSEMARTLAIREAAKVAQIKQDTDGRVRRALLRKSTPTRGPFPVGSYVYFYRAQVPPGAPRAFRWHGPARVIGVELRNQRRVQDPEPATAGGQPHSYWLRYGSTVVLVTGEQLRFASEDELLAAHAVPQDALEPPYARGARNFADLRAIPTEVPPAAQGQAGPIPVPVPRGGPAVPRIAPGSNQQPPAYIPGTDIPVLPELLPPVPEDDEDEGNLGNPGVAPQEQQQQGTGATGEGAAPAPMDGVTTGAPPAANATGTRRPSGAMSEPEPQPVLPPSTSVTPTLAPQPPPGQPLPLTHRDPDQLDGYNPVRRGASSGTSNPYLVEEDPWDCPTLPERLRYRSLRDFAEQYGYTSGEDSGTDHEEMMKNVPAETFMTGRAGRNSEVKLANLDKESRARFDASMGKDLPKDVKIIGTRWVHTDKNEKPRLLAMYMAKRTGKTKEQIEKEFPFEAKSRLVVQGCQEDPQNIRSDSPTASLLAFNLVCSVAMLKGWVITACDASTAYLQSQGISRLLVLRPPRPPPPGVSPHALFRARGSIYGTKDAGRAWWRKLWRTLKKHCWSMSRIEAALFYLFEGEVFMGILVTHVDDLFSAGEGEKYEATIAEMEKELHLKVKRGEFRFCGKNVHQTEDAIILDQYDAIEGVDYLLLDKDRRKQVNAPLTETEKSLFRGWIGQMGWITRQTRPDLMVNVSMVAQSMGHPTVKDIINLNKAVKMLKESSDARWCFRKSEMTLENATVFCFADSSFANKEDLKSQAGYIIGFTTPEITGGNTVPIHILETHSGSIKRVCRSTLAAEANGFLSGVEAAEYLRAILLEITNPGVTVRALDTYYLKSKIVGITDAKSLESTLNKSTGQPTDKRVRILVAQIKELLGEDDYSDQASAFAHWVDTSQMLADVLTKLGCEREPILEAMEKGQWRLAPSEEASLKKLAIRAGRQSRKARSRAKAKHGVSQKKARLPSAAGLVTLNMDAKKCEVNEDALGRLEKRLKEMGAKMVAIVSVMGAFRTGKSFLLDLFLRFLKWEADHPEEAAAARSESQPARGGNEDFPLPAWITTAGANIEGASEDDEGFRFKGGMDACTEGIWVWSEPFLRKLNGQEVAVLLMDTQGAWDSNMTKEQSATVFGLTAVLSSKQIYNINMQIQEDKVENLAYFMRFAQAELNKAASEMEREGKPLSREEIDRPFQSLDFLVRDWRHFRDDWTVDQCMEQMQQHLSRHVNPQKMVENSTAEALHAMFKRLQCFCLPHPGLIIEKDTWTGKVADISRDFIRFMDLYVRDVFTTGLSTKKILGSELSTMSFPHVLRNFVDAFHDAAPAAMSFTQAMTNCTVLLAKEAAMKSFIKKMDEEASKNPRGMKPEEFTSISRTVTQQVEDDYKSMTIFGSDDTRKDTWTEICSNLENLRKRYEEENARRLEKALVAFANISLIGLALFLLDRISDWTCDWWSQTCTDLSKLMLLAYVIIFGYVGVQAYLALHDRGRVAAAMAGGELWKEMVRLMGLYGELLQEMELKEVPGWLKDKALNLYNQITGAAPSIDSKNKKD</sequence>
<dbReference type="EMBL" id="CAJNJA010033474">
    <property type="protein sequence ID" value="CAE7679824.1"/>
    <property type="molecule type" value="Genomic_DNA"/>
</dbReference>
<keyword evidence="2" id="KW-0342">GTP-binding</keyword>
<feature type="compositionally biased region" description="Low complexity" evidence="6">
    <location>
        <begin position="2715"/>
        <end position="2724"/>
    </location>
</feature>
<feature type="region of interest" description="Disordered" evidence="6">
    <location>
        <begin position="2213"/>
        <end position="2247"/>
    </location>
</feature>
<accession>A0A812WMT6</accession>
<dbReference type="InterPro" id="IPR023214">
    <property type="entry name" value="HAD_sf"/>
</dbReference>
<dbReference type="GO" id="GO:0003924">
    <property type="term" value="F:GTPase activity"/>
    <property type="evidence" value="ECO:0007669"/>
    <property type="project" value="InterPro"/>
</dbReference>
<evidence type="ECO:0000313" key="13">
    <source>
        <dbReference type="Proteomes" id="UP000601435"/>
    </source>
</evidence>
<dbReference type="Gene3D" id="3.30.470.20">
    <property type="entry name" value="ATP-grasp fold, B domain"/>
    <property type="match status" value="2"/>
</dbReference>
<dbReference type="Pfam" id="PF07727">
    <property type="entry name" value="RVT_2"/>
    <property type="match status" value="1"/>
</dbReference>
<evidence type="ECO:0000256" key="7">
    <source>
        <dbReference type="SAM" id="Phobius"/>
    </source>
</evidence>
<name>A0A812WMT6_9DINO</name>
<keyword evidence="7" id="KW-0472">Membrane</keyword>
<feature type="domain" description="Integrase catalytic" evidence="10">
    <location>
        <begin position="2366"/>
        <end position="2535"/>
    </location>
</feature>
<dbReference type="OrthoDB" id="435965at2759"/>
<evidence type="ECO:0000313" key="12">
    <source>
        <dbReference type="EMBL" id="CAE7679824.1"/>
    </source>
</evidence>
<dbReference type="GO" id="GO:0005524">
    <property type="term" value="F:ATP binding"/>
    <property type="evidence" value="ECO:0007669"/>
    <property type="project" value="UniProtKB-UniRule"/>
</dbReference>
<dbReference type="InterPro" id="IPR001584">
    <property type="entry name" value="Integrase_cat-core"/>
</dbReference>
<evidence type="ECO:0000256" key="3">
    <source>
        <dbReference type="PROSITE-ProRule" id="PRU00409"/>
    </source>
</evidence>
<dbReference type="Proteomes" id="UP000601435">
    <property type="component" value="Unassembled WGS sequence"/>
</dbReference>
<feature type="region of interest" description="Disordered" evidence="6">
    <location>
        <begin position="1182"/>
        <end position="1205"/>
    </location>
</feature>
<keyword evidence="7" id="KW-0812">Transmembrane</keyword>
<dbReference type="SUPFAM" id="SSF56059">
    <property type="entry name" value="Glutathione synthetase ATP-binding domain-like"/>
    <property type="match status" value="1"/>
</dbReference>
<feature type="signal peptide" evidence="8">
    <location>
        <begin position="1"/>
        <end position="27"/>
    </location>
</feature>
<dbReference type="PROSITE" id="PS51715">
    <property type="entry name" value="G_GB1_RHD3"/>
    <property type="match status" value="1"/>
</dbReference>
<dbReference type="GO" id="GO:0005525">
    <property type="term" value="F:GTP binding"/>
    <property type="evidence" value="ECO:0007669"/>
    <property type="project" value="UniProtKB-KW"/>
</dbReference>
<feature type="coiled-coil region" evidence="5">
    <location>
        <begin position="1463"/>
        <end position="1490"/>
    </location>
</feature>
<reference evidence="12" key="1">
    <citation type="submission" date="2021-02" db="EMBL/GenBank/DDBJ databases">
        <authorList>
            <person name="Dougan E. K."/>
            <person name="Rhodes N."/>
            <person name="Thang M."/>
            <person name="Chan C."/>
        </authorList>
    </citation>
    <scope>NUCLEOTIDE SEQUENCE</scope>
</reference>
<keyword evidence="7" id="KW-1133">Transmembrane helix</keyword>
<dbReference type="InterPro" id="IPR030386">
    <property type="entry name" value="G_GB1_RHD3_dom"/>
</dbReference>
<keyword evidence="5" id="KW-0175">Coiled coil</keyword>
<evidence type="ECO:0000256" key="5">
    <source>
        <dbReference type="SAM" id="Coils"/>
    </source>
</evidence>
<dbReference type="GO" id="GO:0015074">
    <property type="term" value="P:DNA integration"/>
    <property type="evidence" value="ECO:0007669"/>
    <property type="project" value="InterPro"/>
</dbReference>
<evidence type="ECO:0000259" key="10">
    <source>
        <dbReference type="PROSITE" id="PS50994"/>
    </source>
</evidence>
<dbReference type="PROSITE" id="PS50994">
    <property type="entry name" value="INTEGRASE"/>
    <property type="match status" value="1"/>
</dbReference>
<dbReference type="InterPro" id="IPR011761">
    <property type="entry name" value="ATP-grasp"/>
</dbReference>
<evidence type="ECO:0000256" key="6">
    <source>
        <dbReference type="SAM" id="MobiDB-lite"/>
    </source>
</evidence>